<comment type="caution">
    <text evidence="9">The sequence shown here is derived from an EMBL/GenBank/DDBJ whole genome shotgun (WGS) entry which is preliminary data.</text>
</comment>
<dbReference type="InterPro" id="IPR011990">
    <property type="entry name" value="TPR-like_helical_dom_sf"/>
</dbReference>
<evidence type="ECO:0000256" key="5">
    <source>
        <dbReference type="ARBA" id="ARBA00022737"/>
    </source>
</evidence>
<keyword evidence="5" id="KW-0677">Repeat</keyword>
<accession>A0A1V9Y5F5</accession>
<protein>
    <submittedName>
        <fullName evidence="9">Peroxisomal targeting signal 1 receptor</fullName>
    </submittedName>
</protein>
<dbReference type="GO" id="GO:0016560">
    <property type="term" value="P:protein import into peroxisome matrix, docking"/>
    <property type="evidence" value="ECO:0007669"/>
    <property type="project" value="TreeGrafter"/>
</dbReference>
<reference evidence="9 10" key="1">
    <citation type="journal article" date="2014" name="Genome Biol. Evol.">
        <title>The secreted proteins of Achlya hypogyna and Thraustotheca clavata identify the ancestral oomycete secretome and reveal gene acquisitions by horizontal gene transfer.</title>
        <authorList>
            <person name="Misner I."/>
            <person name="Blouin N."/>
            <person name="Leonard G."/>
            <person name="Richards T.A."/>
            <person name="Lane C.E."/>
        </authorList>
    </citation>
    <scope>NUCLEOTIDE SEQUENCE [LARGE SCALE GENOMIC DNA]</scope>
    <source>
        <strain evidence="9 10">ATCC 48635</strain>
    </source>
</reference>
<dbReference type="Pfam" id="PF00515">
    <property type="entry name" value="TPR_1"/>
    <property type="match status" value="1"/>
</dbReference>
<feature type="repeat" description="TPR" evidence="8">
    <location>
        <begin position="524"/>
        <end position="557"/>
    </location>
</feature>
<evidence type="ECO:0000256" key="1">
    <source>
        <dbReference type="ARBA" id="ARBA00004275"/>
    </source>
</evidence>
<evidence type="ECO:0000256" key="7">
    <source>
        <dbReference type="ARBA" id="ARBA00023140"/>
    </source>
</evidence>
<comment type="similarity">
    <text evidence="3">Belongs to the peroxisomal targeting signal receptor family.</text>
</comment>
<dbReference type="GO" id="GO:0005778">
    <property type="term" value="C:peroxisomal membrane"/>
    <property type="evidence" value="ECO:0007669"/>
    <property type="project" value="TreeGrafter"/>
</dbReference>
<keyword evidence="4" id="KW-0963">Cytoplasm</keyword>
<evidence type="ECO:0000256" key="6">
    <source>
        <dbReference type="ARBA" id="ARBA00022803"/>
    </source>
</evidence>
<dbReference type="InterPro" id="IPR024111">
    <property type="entry name" value="PEX5/PEX5L"/>
</dbReference>
<dbReference type="SMART" id="SM00028">
    <property type="entry name" value="TPR"/>
    <property type="match status" value="5"/>
</dbReference>
<dbReference type="PANTHER" id="PTHR10130">
    <property type="entry name" value="PEROXISOMAL TARGETING SIGNAL 1 RECEPTOR PEX5"/>
    <property type="match status" value="1"/>
</dbReference>
<dbReference type="GO" id="GO:0005829">
    <property type="term" value="C:cytosol"/>
    <property type="evidence" value="ECO:0007669"/>
    <property type="project" value="TreeGrafter"/>
</dbReference>
<organism evidence="9 10">
    <name type="scientific">Achlya hypogyna</name>
    <name type="common">Oomycete</name>
    <name type="synonym">Protoachlya hypogyna</name>
    <dbReference type="NCBI Taxonomy" id="1202772"/>
    <lineage>
        <taxon>Eukaryota</taxon>
        <taxon>Sar</taxon>
        <taxon>Stramenopiles</taxon>
        <taxon>Oomycota</taxon>
        <taxon>Saprolegniomycetes</taxon>
        <taxon>Saprolegniales</taxon>
        <taxon>Achlyaceae</taxon>
        <taxon>Achlya</taxon>
    </lineage>
</organism>
<dbReference type="SUPFAM" id="SSF48452">
    <property type="entry name" value="TPR-like"/>
    <property type="match status" value="1"/>
</dbReference>
<evidence type="ECO:0000313" key="9">
    <source>
        <dbReference type="EMBL" id="OQR80951.1"/>
    </source>
</evidence>
<dbReference type="Pfam" id="PF13432">
    <property type="entry name" value="TPR_16"/>
    <property type="match status" value="2"/>
</dbReference>
<keyword evidence="7" id="KW-0576">Peroxisome</keyword>
<evidence type="ECO:0000256" key="3">
    <source>
        <dbReference type="ARBA" id="ARBA00005348"/>
    </source>
</evidence>
<dbReference type="PROSITE" id="PS50005">
    <property type="entry name" value="TPR"/>
    <property type="match status" value="5"/>
</dbReference>
<sequence length="597" mass="67091">MDMLGKLVQGGCAADGTVAARNPMTQALDGVLRAGPLGRAAPMPGAQDGGHYMEHDLRQAMEEAQHHQHMQEAHFRQHQMSMRNEAVMARPPPAQMDQLWQQQQQQYAMAAPQRMQDNMARHAHMESAFAEAGAMRDHAHPVTHRPMYAGMPPPPMMMMAPRPFMDTMHMMQPMPQVQEQPVVAAAAPAAAGTTDAQRVSNEMARTLQQDPRFEKSEFLKFMNQVSTGDIELDEAKNTVIHHSGEQVEEGINLLEPLSGAEVLDDAWHDAATSNDTLEEIWAKAMQEAQLQDPYEDSVLWSEQQHHTYDFQDDNPYAGDSTAFEMGCRFFEQGRLKDAILAFEATLQETPDHSEAWRMLGESHAENDEDKKAITCLNRAVEEDPYNLQALLALGVSNVNELNSHGALQTLQSWVQHNPKFHGLEVHVADDMYGDGSLMDEVMQLMLQAQSHDPLDSDVQVVLGVLYNVSKDYDAAVRCFRSASSARPQEYSLWNKLGATLANSSRSNEAIPTYHRALEIKPKYARGWLNLGISHANLGQYDEAAKCYLQALHQNDQAEHIWGYLRIAFTCLERFDLVKKTDMKDVFAFQDEFPVLQL</sequence>
<evidence type="ECO:0000256" key="4">
    <source>
        <dbReference type="ARBA" id="ARBA00022490"/>
    </source>
</evidence>
<feature type="repeat" description="TPR" evidence="8">
    <location>
        <begin position="456"/>
        <end position="489"/>
    </location>
</feature>
<evidence type="ECO:0000313" key="10">
    <source>
        <dbReference type="Proteomes" id="UP000243579"/>
    </source>
</evidence>
<dbReference type="InterPro" id="IPR019734">
    <property type="entry name" value="TPR_rpt"/>
</dbReference>
<gene>
    <name evidence="9" type="ORF">ACHHYP_16970</name>
</gene>
<dbReference type="AlphaFoldDB" id="A0A1V9Y5F5"/>
<dbReference type="Gene3D" id="1.25.40.10">
    <property type="entry name" value="Tetratricopeptide repeat domain"/>
    <property type="match status" value="1"/>
</dbReference>
<dbReference type="EMBL" id="JNBR01002853">
    <property type="protein sequence ID" value="OQR80951.1"/>
    <property type="molecule type" value="Genomic_DNA"/>
</dbReference>
<keyword evidence="9" id="KW-0675">Receptor</keyword>
<comment type="subcellular location">
    <subcellularLocation>
        <location evidence="2">Cytoplasm</location>
    </subcellularLocation>
    <subcellularLocation>
        <location evidence="1">Peroxisome</location>
    </subcellularLocation>
</comment>
<feature type="repeat" description="TPR" evidence="8">
    <location>
        <begin position="353"/>
        <end position="386"/>
    </location>
</feature>
<dbReference type="STRING" id="1202772.A0A1V9Y5F5"/>
<evidence type="ECO:0000256" key="8">
    <source>
        <dbReference type="PROSITE-ProRule" id="PRU00339"/>
    </source>
</evidence>
<proteinExistence type="inferred from homology"/>
<dbReference type="OrthoDB" id="10006023at2759"/>
<name>A0A1V9Y5F5_ACHHY</name>
<dbReference type="Proteomes" id="UP000243579">
    <property type="component" value="Unassembled WGS sequence"/>
</dbReference>
<feature type="repeat" description="TPR" evidence="8">
    <location>
        <begin position="319"/>
        <end position="352"/>
    </location>
</feature>
<feature type="repeat" description="TPR" evidence="8">
    <location>
        <begin position="490"/>
        <end position="523"/>
    </location>
</feature>
<dbReference type="PANTHER" id="PTHR10130:SF0">
    <property type="entry name" value="GH08708P"/>
    <property type="match status" value="1"/>
</dbReference>
<keyword evidence="6 8" id="KW-0802">TPR repeat</keyword>
<keyword evidence="10" id="KW-1185">Reference proteome</keyword>
<evidence type="ECO:0000256" key="2">
    <source>
        <dbReference type="ARBA" id="ARBA00004496"/>
    </source>
</evidence>
<dbReference type="GO" id="GO:0005052">
    <property type="term" value="F:peroxisome matrix targeting signal-1 binding"/>
    <property type="evidence" value="ECO:0007669"/>
    <property type="project" value="TreeGrafter"/>
</dbReference>